<evidence type="ECO:0000313" key="4">
    <source>
        <dbReference type="EMBL" id="QJH96751.1"/>
    </source>
</evidence>
<evidence type="ECO:0000313" key="3">
    <source>
        <dbReference type="EMBL" id="QJA49685.1"/>
    </source>
</evidence>
<reference evidence="3" key="1">
    <citation type="submission" date="2020-03" db="EMBL/GenBank/DDBJ databases">
        <title>The deep terrestrial virosphere.</title>
        <authorList>
            <person name="Holmfeldt K."/>
            <person name="Nilsson E."/>
            <person name="Simone D."/>
            <person name="Lopez-Fernandez M."/>
            <person name="Wu X."/>
            <person name="de Brujin I."/>
            <person name="Lundin D."/>
            <person name="Andersson A."/>
            <person name="Bertilsson S."/>
            <person name="Dopson M."/>
        </authorList>
    </citation>
    <scope>NUCLEOTIDE SEQUENCE</scope>
    <source>
        <strain evidence="3">TM448A01426</strain>
        <strain evidence="4">TM448B00801</strain>
    </source>
</reference>
<dbReference type="EMBL" id="MT144149">
    <property type="protein sequence ID" value="QJA49685.1"/>
    <property type="molecule type" value="Genomic_DNA"/>
</dbReference>
<comment type="similarity">
    <text evidence="1">Belongs to the NAD(P)-dependent epimerase/dehydratase family.</text>
</comment>
<feature type="domain" description="NAD-dependent epimerase/dehydratase" evidence="2">
    <location>
        <begin position="24"/>
        <end position="225"/>
    </location>
</feature>
<dbReference type="PANTHER" id="PTHR43000">
    <property type="entry name" value="DTDP-D-GLUCOSE 4,6-DEHYDRATASE-RELATED"/>
    <property type="match status" value="1"/>
</dbReference>
<gene>
    <name evidence="3" type="ORF">TM448A01426_0003</name>
    <name evidence="4" type="ORF">TM448B00801_0009</name>
</gene>
<evidence type="ECO:0000259" key="2">
    <source>
        <dbReference type="Pfam" id="PF01370"/>
    </source>
</evidence>
<dbReference type="InterPro" id="IPR001509">
    <property type="entry name" value="Epimerase_deHydtase"/>
</dbReference>
<dbReference type="Gene3D" id="3.90.25.10">
    <property type="entry name" value="UDP-galactose 4-epimerase, domain 1"/>
    <property type="match status" value="1"/>
</dbReference>
<sequence length="296" mass="32448">MTILSTLSKASISNLAHFDLNGARKVWGSITDAELVHKTVREHDLVFHLAGNIHVDESRERPAGYFETNVTGTFNVAEECRQQGIPLFHVSTCEVYGGCDHCGDYAECDNLIDETCSLKPQSPYAASKAGGDCLVHSYGHAYGLPVLVVRPSNVFGSGQRAGVRGAVIPRFLALAKAGKPLTVYGDGSQGRDFLYIKDLIQAYLFLIDEFMAGKFGSAPAVFNLGTGFDVTVHRVAELIIELTGSSSEIIMGKPRPGEVTTFRLDSRKFLRGFAWQVSFREALEDYVRIEASGYRR</sequence>
<protein>
    <submittedName>
        <fullName evidence="3">Putative NADH dehydrogenase</fullName>
    </submittedName>
</protein>
<dbReference type="SUPFAM" id="SSF51735">
    <property type="entry name" value="NAD(P)-binding Rossmann-fold domains"/>
    <property type="match status" value="1"/>
</dbReference>
<name>A0A6H1ZQX8_9ZZZZ</name>
<proteinExistence type="inferred from homology"/>
<organism evidence="3">
    <name type="scientific">viral metagenome</name>
    <dbReference type="NCBI Taxonomy" id="1070528"/>
    <lineage>
        <taxon>unclassified sequences</taxon>
        <taxon>metagenomes</taxon>
        <taxon>organismal metagenomes</taxon>
    </lineage>
</organism>
<dbReference type="Pfam" id="PF01370">
    <property type="entry name" value="Epimerase"/>
    <property type="match status" value="1"/>
</dbReference>
<dbReference type="AlphaFoldDB" id="A0A6H1ZQX8"/>
<accession>A0A6H1ZQX8</accession>
<evidence type="ECO:0000256" key="1">
    <source>
        <dbReference type="ARBA" id="ARBA00007637"/>
    </source>
</evidence>
<dbReference type="InterPro" id="IPR036291">
    <property type="entry name" value="NAD(P)-bd_dom_sf"/>
</dbReference>
<dbReference type="EMBL" id="MT144661">
    <property type="protein sequence ID" value="QJH96751.1"/>
    <property type="molecule type" value="Genomic_DNA"/>
</dbReference>
<dbReference type="Gene3D" id="3.40.50.720">
    <property type="entry name" value="NAD(P)-binding Rossmann-like Domain"/>
    <property type="match status" value="1"/>
</dbReference>